<sequence>MGACGVSPQVLAEQRMFLPLSIEFLGEYQLPQADYQGTRVGGLSAISYDRTNNRFYLLSDDRSQKAPARFYRASLQINDEKIEKVNLEAVTFLKDGKGETFKKGSIDPEGIAFSPRQTLFISSEGAVKQGIDPFIAEFDLQGQLKESLLIPNRFLPDDSNQKGIQDNLGFESLTLGITSTLKDDPFRLFTATESALIQDSPTGKREENLRVRLLHYLIDPIGAPVLVSEQLYVLDGPPSSARYYGLTELLALEKEGYFLSLERTFGLEGFGSKLFQVVNGSATDTSKIARIPGELEALQVQPLRKKLLLDLGTLGIDLDNLEGMTLGPRLADGSRSLILVSDDNFNPNQVNQFLLFRLKEK</sequence>
<proteinExistence type="predicted"/>
<reference evidence="2" key="1">
    <citation type="submission" date="2007-08" db="EMBL/GenBank/DDBJ databases">
        <authorList>
            <person name="Frangeul L."/>
        </authorList>
    </citation>
    <scope>NUCLEOTIDE SEQUENCE</scope>
    <source>
        <strain evidence="2">PCC 7806</strain>
    </source>
</reference>
<evidence type="ECO:0000259" key="1">
    <source>
        <dbReference type="Pfam" id="PF13449"/>
    </source>
</evidence>
<organism evidence="2">
    <name type="scientific">Microcystis aeruginosa (strain PCC 7806)</name>
    <dbReference type="NCBI Taxonomy" id="267872"/>
    <lineage>
        <taxon>Bacteria</taxon>
        <taxon>Bacillati</taxon>
        <taxon>Cyanobacteriota</taxon>
        <taxon>Cyanophyceae</taxon>
        <taxon>Oscillatoriophycideae</taxon>
        <taxon>Chroococcales</taxon>
        <taxon>Microcystaceae</taxon>
        <taxon>Microcystis</taxon>
    </lineage>
</organism>
<accession>A8YM83</accession>
<dbReference type="InterPro" id="IPR027372">
    <property type="entry name" value="Phytase-like_dom"/>
</dbReference>
<protein>
    <recommendedName>
        <fullName evidence="1">Phytase-like domain-containing protein</fullName>
    </recommendedName>
</protein>
<dbReference type="EMBL" id="AM778957">
    <property type="protein sequence ID" value="CAO91304.1"/>
    <property type="molecule type" value="Genomic_DNA"/>
</dbReference>
<evidence type="ECO:0000313" key="2">
    <source>
        <dbReference type="EMBL" id="CAO91304.1"/>
    </source>
</evidence>
<dbReference type="PANTHER" id="PTHR37957">
    <property type="entry name" value="BLR7070 PROTEIN"/>
    <property type="match status" value="1"/>
</dbReference>
<dbReference type="PANTHER" id="PTHR37957:SF1">
    <property type="entry name" value="PHYTASE-LIKE DOMAIN-CONTAINING PROTEIN"/>
    <property type="match status" value="1"/>
</dbReference>
<dbReference type="Pfam" id="PF13449">
    <property type="entry name" value="Phytase-like"/>
    <property type="match status" value="1"/>
</dbReference>
<dbReference type="AlphaFoldDB" id="A8YM83"/>
<feature type="domain" description="Phytase-like" evidence="1">
    <location>
        <begin position="38"/>
        <end position="345"/>
    </location>
</feature>
<gene>
    <name evidence="2" type="ORF">IPF_1746</name>
</gene>
<name>A8YM83_MICA7</name>